<reference evidence="2" key="1">
    <citation type="submission" date="2020-10" db="EMBL/GenBank/DDBJ databases">
        <title>Sequencing the genomes of 1000 actinobacteria strains.</title>
        <authorList>
            <person name="Klenk H.-P."/>
        </authorList>
    </citation>
    <scope>NUCLEOTIDE SEQUENCE</scope>
    <source>
        <strain evidence="2">DSM 45354</strain>
    </source>
</reference>
<evidence type="ECO:0008006" key="4">
    <source>
        <dbReference type="Google" id="ProtNLM"/>
    </source>
</evidence>
<sequence length="177" mass="17712">MSTTTVMALGVGSVALVGGQSALGADTQGAARGAQQAQQAPAPQVAPGGVRAEPGGHGWGKASRVLHGEFVVPKRGGGYETVRIQRGSLQSASSTEITLRSADGYRQTYRLGSDTVVNAGSAGLRSIGQGDMVSVAATVSGHSATALYVADISHLRSAFEKHAPSSPDHSGMGGAGD</sequence>
<evidence type="ECO:0000256" key="1">
    <source>
        <dbReference type="SAM" id="MobiDB-lite"/>
    </source>
</evidence>
<accession>A0A927RA46</accession>
<keyword evidence="3" id="KW-1185">Reference proteome</keyword>
<feature type="region of interest" description="Disordered" evidence="1">
    <location>
        <begin position="28"/>
        <end position="59"/>
    </location>
</feature>
<comment type="caution">
    <text evidence="2">The sequence shown here is derived from an EMBL/GenBank/DDBJ whole genome shotgun (WGS) entry which is preliminary data.</text>
</comment>
<name>A0A927RA46_9ACTN</name>
<dbReference type="AlphaFoldDB" id="A0A927RA46"/>
<gene>
    <name evidence="2" type="ORF">HEB94_004067</name>
</gene>
<organism evidence="2 3">
    <name type="scientific">Actinopolymorpha pittospori</name>
    <dbReference type="NCBI Taxonomy" id="648752"/>
    <lineage>
        <taxon>Bacteria</taxon>
        <taxon>Bacillati</taxon>
        <taxon>Actinomycetota</taxon>
        <taxon>Actinomycetes</taxon>
        <taxon>Propionibacteriales</taxon>
        <taxon>Actinopolymorphaceae</taxon>
        <taxon>Actinopolymorpha</taxon>
    </lineage>
</organism>
<dbReference type="RefSeq" id="WP_192751198.1">
    <property type="nucleotide sequence ID" value="NZ_BAABJL010000158.1"/>
</dbReference>
<evidence type="ECO:0000313" key="2">
    <source>
        <dbReference type="EMBL" id="MBE1607219.1"/>
    </source>
</evidence>
<dbReference type="Proteomes" id="UP000638648">
    <property type="component" value="Unassembled WGS sequence"/>
</dbReference>
<dbReference type="EMBL" id="JADBEM010000001">
    <property type="protein sequence ID" value="MBE1607219.1"/>
    <property type="molecule type" value="Genomic_DNA"/>
</dbReference>
<proteinExistence type="predicted"/>
<evidence type="ECO:0000313" key="3">
    <source>
        <dbReference type="Proteomes" id="UP000638648"/>
    </source>
</evidence>
<feature type="compositionally biased region" description="Low complexity" evidence="1">
    <location>
        <begin position="28"/>
        <end position="52"/>
    </location>
</feature>
<protein>
    <recommendedName>
        <fullName evidence="4">DUF5666 domain-containing protein</fullName>
    </recommendedName>
</protein>